<name>A0ABU8T9G2_9PSEU</name>
<feature type="transmembrane region" description="Helical" evidence="2">
    <location>
        <begin position="74"/>
        <end position="94"/>
    </location>
</feature>
<feature type="transmembrane region" description="Helical" evidence="2">
    <location>
        <begin position="126"/>
        <end position="143"/>
    </location>
</feature>
<dbReference type="InterPro" id="IPR000572">
    <property type="entry name" value="OxRdtase_Mopterin-bd_dom"/>
</dbReference>
<keyword evidence="5" id="KW-1185">Reference proteome</keyword>
<dbReference type="InterPro" id="IPR036374">
    <property type="entry name" value="OxRdtase_Mopterin-bd_sf"/>
</dbReference>
<feature type="transmembrane region" description="Helical" evidence="2">
    <location>
        <begin position="43"/>
        <end position="68"/>
    </location>
</feature>
<evidence type="ECO:0000313" key="5">
    <source>
        <dbReference type="Proteomes" id="UP001364211"/>
    </source>
</evidence>
<dbReference type="EMBL" id="JBBJUP010000013">
    <property type="protein sequence ID" value="MEJ8280587.1"/>
    <property type="molecule type" value="Genomic_DNA"/>
</dbReference>
<dbReference type="SUPFAM" id="SSF56524">
    <property type="entry name" value="Oxidoreductase molybdopterin-binding domain"/>
    <property type="match status" value="1"/>
</dbReference>
<dbReference type="RefSeq" id="WP_340291885.1">
    <property type="nucleotide sequence ID" value="NZ_JBBJUP010000013.1"/>
</dbReference>
<dbReference type="PANTHER" id="PTHR19372">
    <property type="entry name" value="SULFITE REDUCTASE"/>
    <property type="match status" value="1"/>
</dbReference>
<evidence type="ECO:0000259" key="3">
    <source>
        <dbReference type="Pfam" id="PF00174"/>
    </source>
</evidence>
<protein>
    <submittedName>
        <fullName evidence="4">Molybdopterin-dependent oxidoreductase</fullName>
    </submittedName>
</protein>
<feature type="transmembrane region" description="Helical" evidence="2">
    <location>
        <begin position="101"/>
        <end position="120"/>
    </location>
</feature>
<organism evidence="4 5">
    <name type="scientific">Pseudonocardia spirodelae</name>
    <dbReference type="NCBI Taxonomy" id="3133431"/>
    <lineage>
        <taxon>Bacteria</taxon>
        <taxon>Bacillati</taxon>
        <taxon>Actinomycetota</taxon>
        <taxon>Actinomycetes</taxon>
        <taxon>Pseudonocardiales</taxon>
        <taxon>Pseudonocardiaceae</taxon>
        <taxon>Pseudonocardia</taxon>
    </lineage>
</organism>
<feature type="region of interest" description="Disordered" evidence="1">
    <location>
        <begin position="511"/>
        <end position="536"/>
    </location>
</feature>
<dbReference type="Proteomes" id="UP001364211">
    <property type="component" value="Unassembled WGS sequence"/>
</dbReference>
<dbReference type="Gene3D" id="2.60.40.650">
    <property type="match status" value="1"/>
</dbReference>
<dbReference type="Gene3D" id="3.90.420.10">
    <property type="entry name" value="Oxidoreductase, molybdopterin-binding domain"/>
    <property type="match status" value="1"/>
</dbReference>
<evidence type="ECO:0000313" key="4">
    <source>
        <dbReference type="EMBL" id="MEJ8280587.1"/>
    </source>
</evidence>
<dbReference type="InterPro" id="IPR014756">
    <property type="entry name" value="Ig_E-set"/>
</dbReference>
<dbReference type="PRINTS" id="PR00407">
    <property type="entry name" value="EUMOPTERIN"/>
</dbReference>
<dbReference type="PANTHER" id="PTHR19372:SF7">
    <property type="entry name" value="SULFITE OXIDASE, MITOCHONDRIAL"/>
    <property type="match status" value="1"/>
</dbReference>
<accession>A0ABU8T9G2</accession>
<keyword evidence="2" id="KW-0812">Transmembrane</keyword>
<proteinExistence type="predicted"/>
<feature type="transmembrane region" description="Helical" evidence="2">
    <location>
        <begin position="17"/>
        <end position="36"/>
    </location>
</feature>
<keyword evidence="2" id="KW-1133">Transmembrane helix</keyword>
<sequence>MSTGGPAAPVGARTPQAGLAAAALGVGAGQAVALLVAPSAGPVAAVAGQVVALTPPALAGAATVGAGVGSRGTVVAGVLVVLTLAAAGSGALSARTERPGTWGLAVLGLLGVAAAVTASGAGQLDVVPASVALLVAVTAFRRLHRLAARIPALTPAGTLPDGRPARASLTRRRFLRTTALAGAGGVALGAGAAVAAPLLPSGRLGPARAALTARLRDLAARGRIAAAPALPAGAQVAGAAAFTTPVEDFYRIDTALRVPAVDPATWSLRVHGRVGRELTLTLDDLLAAPLVERWVTMACVSNDVGGDLVSTTRFTGVELAPLLARAAPDPAADQALSTSSDGWTAGSPSSLLLDPARGALLALGMAGPDGPVALPPEHGFPVRIVVPGLYGYVSATKWVTGIEFTTFAGRADYWRARGWDPPGPMETASRIESPSSYASVPAGRVVVTGTAWAVPRGISRVEVGTQGGPWVDAELAPVPAGGATWRQWRAELDLVAGGYTLLCRATDGDGVVQTGQRRSPLPGAATGWPSRSLTVT</sequence>
<evidence type="ECO:0000256" key="2">
    <source>
        <dbReference type="SAM" id="Phobius"/>
    </source>
</evidence>
<dbReference type="InterPro" id="IPR008335">
    <property type="entry name" value="Mopterin_OxRdtase_euk"/>
</dbReference>
<keyword evidence="2" id="KW-0472">Membrane</keyword>
<dbReference type="SUPFAM" id="SSF81296">
    <property type="entry name" value="E set domains"/>
    <property type="match status" value="1"/>
</dbReference>
<comment type="caution">
    <text evidence="4">The sequence shown here is derived from an EMBL/GenBank/DDBJ whole genome shotgun (WGS) entry which is preliminary data.</text>
</comment>
<evidence type="ECO:0000256" key="1">
    <source>
        <dbReference type="SAM" id="MobiDB-lite"/>
    </source>
</evidence>
<feature type="domain" description="Oxidoreductase molybdopterin-binding" evidence="3">
    <location>
        <begin position="256"/>
        <end position="408"/>
    </location>
</feature>
<dbReference type="Pfam" id="PF00174">
    <property type="entry name" value="Oxidored_molyb"/>
    <property type="match status" value="1"/>
</dbReference>
<gene>
    <name evidence="4" type="ORF">WJX68_16715</name>
</gene>
<reference evidence="4 5" key="1">
    <citation type="submission" date="2024-03" db="EMBL/GenBank/DDBJ databases">
        <title>Draft genome sequence of Pseudonocardia sp. DW16-2.</title>
        <authorList>
            <person name="Duangmal K."/>
        </authorList>
    </citation>
    <scope>NUCLEOTIDE SEQUENCE [LARGE SCALE GENOMIC DNA]</scope>
    <source>
        <strain evidence="4 5">DW16-2</strain>
    </source>
</reference>
<feature type="transmembrane region" description="Helical" evidence="2">
    <location>
        <begin position="179"/>
        <end position="199"/>
    </location>
</feature>